<dbReference type="SUPFAM" id="SSF50447">
    <property type="entry name" value="Translation proteins"/>
    <property type="match status" value="1"/>
</dbReference>
<keyword evidence="3" id="KW-1185">Reference proteome</keyword>
<dbReference type="AlphaFoldDB" id="A0A8J3YCB7"/>
<evidence type="ECO:0000313" key="2">
    <source>
        <dbReference type="EMBL" id="GIJ05958.1"/>
    </source>
</evidence>
<protein>
    <submittedName>
        <fullName evidence="2">Uncharacterized protein</fullName>
    </submittedName>
</protein>
<feature type="region of interest" description="Disordered" evidence="1">
    <location>
        <begin position="95"/>
        <end position="114"/>
    </location>
</feature>
<dbReference type="InterPro" id="IPR009000">
    <property type="entry name" value="Transl_B-barrel_sf"/>
</dbReference>
<sequence>MSAHSPRTGPAQLDAPAEPDGAVELEVHEVRPREPAGLPVVVRCISGRLRVGSPLHEIRETAEPVDLVVTRIRRYDRDLPYLDPAATALLTLAGPPDARVRSGTHLRGRSAPSA</sequence>
<dbReference type="Proteomes" id="UP000652013">
    <property type="component" value="Unassembled WGS sequence"/>
</dbReference>
<dbReference type="EMBL" id="BOOY01000036">
    <property type="protein sequence ID" value="GIJ05958.1"/>
    <property type="molecule type" value="Genomic_DNA"/>
</dbReference>
<name>A0A8J3YCB7_9ACTN</name>
<reference evidence="2" key="1">
    <citation type="submission" date="2021-01" db="EMBL/GenBank/DDBJ databases">
        <title>Whole genome shotgun sequence of Spirilliplanes yamanashiensis NBRC 15828.</title>
        <authorList>
            <person name="Komaki H."/>
            <person name="Tamura T."/>
        </authorList>
    </citation>
    <scope>NUCLEOTIDE SEQUENCE</scope>
    <source>
        <strain evidence="2">NBRC 15828</strain>
    </source>
</reference>
<proteinExistence type="predicted"/>
<organism evidence="2 3">
    <name type="scientific">Spirilliplanes yamanashiensis</name>
    <dbReference type="NCBI Taxonomy" id="42233"/>
    <lineage>
        <taxon>Bacteria</taxon>
        <taxon>Bacillati</taxon>
        <taxon>Actinomycetota</taxon>
        <taxon>Actinomycetes</taxon>
        <taxon>Micromonosporales</taxon>
        <taxon>Micromonosporaceae</taxon>
        <taxon>Spirilliplanes</taxon>
    </lineage>
</organism>
<evidence type="ECO:0000313" key="3">
    <source>
        <dbReference type="Proteomes" id="UP000652013"/>
    </source>
</evidence>
<comment type="caution">
    <text evidence="2">The sequence shown here is derived from an EMBL/GenBank/DDBJ whole genome shotgun (WGS) entry which is preliminary data.</text>
</comment>
<evidence type="ECO:0000256" key="1">
    <source>
        <dbReference type="SAM" id="MobiDB-lite"/>
    </source>
</evidence>
<accession>A0A8J3YCB7</accession>
<gene>
    <name evidence="2" type="ORF">Sya03_53100</name>
</gene>